<comment type="caution">
    <text evidence="1">The sequence shown here is derived from an EMBL/GenBank/DDBJ whole genome shotgun (WGS) entry which is preliminary data.</text>
</comment>
<dbReference type="RefSeq" id="WP_138771785.1">
    <property type="nucleotide sequence ID" value="NZ_JBHSSX010000020.1"/>
</dbReference>
<dbReference type="EMBL" id="VCQT01000022">
    <property type="protein sequence ID" value="TMW13745.1"/>
    <property type="molecule type" value="Genomic_DNA"/>
</dbReference>
<proteinExistence type="predicted"/>
<evidence type="ECO:0000313" key="1">
    <source>
        <dbReference type="EMBL" id="TMW13745.1"/>
    </source>
</evidence>
<dbReference type="Proteomes" id="UP000739180">
    <property type="component" value="Unassembled WGS sequence"/>
</dbReference>
<evidence type="ECO:0000313" key="2">
    <source>
        <dbReference type="Proteomes" id="UP000739180"/>
    </source>
</evidence>
<name>A0ABY2XQ18_9GAMM</name>
<gene>
    <name evidence="1" type="ORF">FGS76_06355</name>
</gene>
<keyword evidence="2" id="KW-1185">Reference proteome</keyword>
<evidence type="ECO:0008006" key="3">
    <source>
        <dbReference type="Google" id="ProtNLM"/>
    </source>
</evidence>
<reference evidence="1 2" key="1">
    <citation type="submission" date="2019-05" db="EMBL/GenBank/DDBJ databases">
        <title>Genome of Alcanivorax gelatiniphagus, an oil degrading marine bacteria.</title>
        <authorList>
            <person name="Kwon K.K."/>
        </authorList>
    </citation>
    <scope>NUCLEOTIDE SEQUENCE [LARGE SCALE GENOMIC DNA]</scope>
    <source>
        <strain evidence="1 2">MEBiC 08158</strain>
    </source>
</reference>
<sequence>MSNLSRVEKRTLNQLAHAHAQIYEARAKFSLREELDRLKSEGLSEQAALSRLHKINPRISAP</sequence>
<accession>A0ABY2XQ18</accession>
<protein>
    <recommendedName>
        <fullName evidence="3">Transposase</fullName>
    </recommendedName>
</protein>
<organism evidence="1 2">
    <name type="scientific">Alloalcanivorax gelatiniphagus</name>
    <dbReference type="NCBI Taxonomy" id="1194167"/>
    <lineage>
        <taxon>Bacteria</taxon>
        <taxon>Pseudomonadati</taxon>
        <taxon>Pseudomonadota</taxon>
        <taxon>Gammaproteobacteria</taxon>
        <taxon>Oceanospirillales</taxon>
        <taxon>Alcanivoracaceae</taxon>
        <taxon>Alloalcanivorax</taxon>
    </lineage>
</organism>